<name>A0A517T1M5_9BACT</name>
<evidence type="ECO:0000313" key="4">
    <source>
        <dbReference type="EMBL" id="QDT62287.1"/>
    </source>
</evidence>
<sequence>MSKLLLKRAVGEAIALALIAWFAVGTIRYPIESTPTFCVECALIGIAFSIGLRLRSFDRHRASIACMAFVVALPMIMYVVTRSMSNAIATEMAAMTSFGCAGLVMSVGSLRLRSISLVVSGFLTLFTVFISDAPYALLIGIGWITLCLWHLIANHWERFSTCEVNSVQHTMKFRPLMVAGAVGLVVLGTWAVRGRLGEASPFGFGFMPTSGGSQWSDPGARHGIGSGDAAIAAQQQADSFGAVDSEFFLESTESTLFDMFSDSVGQPKKRGVWERRQGMLSLNVQEAHGRTSKSEQGGSSFSTDRAPPERHSHLDDVRSKAAIQWEGPTGIRLAMNRYDTFDGVDWTNQAELAVEKMLPVISGQERQQTWFFDPATSREFFDGAANEIAVGRTKVIGLKSQRIPLPMMTSGVHIKEVIRGDFFAIDQDGSFLMPDRVAVPALTIVHSASRKLMEDELLDRLQENCSLATQERWRPTELKKLCQQWTNETGNKYQQLQSIVNHLRAEFELDSTVDLGEGELRLTDSQTEFPIETFLRTKRGGQHLFATTAALMAREIGLESRLVTGFYVRPSAFDLGASHSNVMPRDVHVWAEVKLDDQHWFEIEPSPGYLPPVYSPSLWLRSKRYAAANWPLMLGGVLSLFLMWRLRLIWLEWALMLVWWLSSWLPAQARLRLAVRIIETRAWLIGKSRPAGQPTRDWLLMMTGNDSTVEQGHQEILRSFCDLADRICFGNASSHHDMQASQRQVLRDLVRTFSANRLALHFTEVTQ</sequence>
<feature type="transmembrane region" description="Helical" evidence="2">
    <location>
        <begin position="33"/>
        <end position="52"/>
    </location>
</feature>
<feature type="compositionally biased region" description="Polar residues" evidence="1">
    <location>
        <begin position="294"/>
        <end position="303"/>
    </location>
</feature>
<organism evidence="4 5">
    <name type="scientific">Stieleria bergensis</name>
    <dbReference type="NCBI Taxonomy" id="2528025"/>
    <lineage>
        <taxon>Bacteria</taxon>
        <taxon>Pseudomonadati</taxon>
        <taxon>Planctomycetota</taxon>
        <taxon>Planctomycetia</taxon>
        <taxon>Pirellulales</taxon>
        <taxon>Pirellulaceae</taxon>
        <taxon>Stieleria</taxon>
    </lineage>
</organism>
<feature type="domain" description="Transglutaminase-like" evidence="3">
    <location>
        <begin position="534"/>
        <end position="607"/>
    </location>
</feature>
<reference evidence="4 5" key="1">
    <citation type="submission" date="2019-02" db="EMBL/GenBank/DDBJ databases">
        <title>Deep-cultivation of Planctomycetes and their phenomic and genomic characterization uncovers novel biology.</title>
        <authorList>
            <person name="Wiegand S."/>
            <person name="Jogler M."/>
            <person name="Boedeker C."/>
            <person name="Pinto D."/>
            <person name="Vollmers J."/>
            <person name="Rivas-Marin E."/>
            <person name="Kohn T."/>
            <person name="Peeters S.H."/>
            <person name="Heuer A."/>
            <person name="Rast P."/>
            <person name="Oberbeckmann S."/>
            <person name="Bunk B."/>
            <person name="Jeske O."/>
            <person name="Meyerdierks A."/>
            <person name="Storesund J.E."/>
            <person name="Kallscheuer N."/>
            <person name="Luecker S."/>
            <person name="Lage O.M."/>
            <person name="Pohl T."/>
            <person name="Merkel B.J."/>
            <person name="Hornburger P."/>
            <person name="Mueller R.-W."/>
            <person name="Bruemmer F."/>
            <person name="Labrenz M."/>
            <person name="Spormann A.M."/>
            <person name="Op den Camp H."/>
            <person name="Overmann J."/>
            <person name="Amann R."/>
            <person name="Jetten M.S.M."/>
            <person name="Mascher T."/>
            <person name="Medema M.H."/>
            <person name="Devos D.P."/>
            <person name="Kaster A.-K."/>
            <person name="Ovreas L."/>
            <person name="Rohde M."/>
            <person name="Galperin M.Y."/>
            <person name="Jogler C."/>
        </authorList>
    </citation>
    <scope>NUCLEOTIDE SEQUENCE [LARGE SCALE GENOMIC DNA]</scope>
    <source>
        <strain evidence="4 5">SV_7m_r</strain>
    </source>
</reference>
<dbReference type="InterPro" id="IPR052901">
    <property type="entry name" value="Bact_TGase-like"/>
</dbReference>
<evidence type="ECO:0000256" key="2">
    <source>
        <dbReference type="SAM" id="Phobius"/>
    </source>
</evidence>
<dbReference type="InterPro" id="IPR002931">
    <property type="entry name" value="Transglutaminase-like"/>
</dbReference>
<keyword evidence="2" id="KW-0472">Membrane</keyword>
<evidence type="ECO:0000313" key="5">
    <source>
        <dbReference type="Proteomes" id="UP000315003"/>
    </source>
</evidence>
<evidence type="ECO:0000256" key="1">
    <source>
        <dbReference type="SAM" id="MobiDB-lite"/>
    </source>
</evidence>
<dbReference type="InterPro" id="IPR038765">
    <property type="entry name" value="Papain-like_cys_pep_sf"/>
</dbReference>
<keyword evidence="2" id="KW-0812">Transmembrane</keyword>
<dbReference type="EMBL" id="CP036272">
    <property type="protein sequence ID" value="QDT62287.1"/>
    <property type="molecule type" value="Genomic_DNA"/>
</dbReference>
<dbReference type="SMART" id="SM00460">
    <property type="entry name" value="TGc"/>
    <property type="match status" value="1"/>
</dbReference>
<keyword evidence="5" id="KW-1185">Reference proteome</keyword>
<feature type="transmembrane region" description="Helical" evidence="2">
    <location>
        <begin position="64"/>
        <end position="81"/>
    </location>
</feature>
<accession>A0A517T1M5</accession>
<dbReference type="PANTHER" id="PTHR42736">
    <property type="entry name" value="PROTEIN-GLUTAMINE GAMMA-GLUTAMYLTRANSFERASE"/>
    <property type="match status" value="1"/>
</dbReference>
<dbReference type="AlphaFoldDB" id="A0A517T1M5"/>
<dbReference type="RefSeq" id="WP_145276959.1">
    <property type="nucleotide sequence ID" value="NZ_CP036272.1"/>
</dbReference>
<feature type="region of interest" description="Disordered" evidence="1">
    <location>
        <begin position="283"/>
        <end position="317"/>
    </location>
</feature>
<dbReference type="Pfam" id="PF01841">
    <property type="entry name" value="Transglut_core"/>
    <property type="match status" value="1"/>
</dbReference>
<dbReference type="PANTHER" id="PTHR42736:SF1">
    <property type="entry name" value="PROTEIN-GLUTAMINE GAMMA-GLUTAMYLTRANSFERASE"/>
    <property type="match status" value="1"/>
</dbReference>
<gene>
    <name evidence="4" type="ORF">SV7mr_48340</name>
</gene>
<feature type="transmembrane region" description="Helical" evidence="2">
    <location>
        <begin position="9"/>
        <end position="27"/>
    </location>
</feature>
<evidence type="ECO:0000259" key="3">
    <source>
        <dbReference type="SMART" id="SM00460"/>
    </source>
</evidence>
<feature type="compositionally biased region" description="Basic and acidic residues" evidence="1">
    <location>
        <begin position="306"/>
        <end position="317"/>
    </location>
</feature>
<feature type="transmembrane region" description="Helical" evidence="2">
    <location>
        <begin position="122"/>
        <end position="153"/>
    </location>
</feature>
<dbReference type="Proteomes" id="UP000315003">
    <property type="component" value="Chromosome"/>
</dbReference>
<feature type="transmembrane region" description="Helical" evidence="2">
    <location>
        <begin position="173"/>
        <end position="192"/>
    </location>
</feature>
<dbReference type="Gene3D" id="3.10.620.30">
    <property type="match status" value="1"/>
</dbReference>
<feature type="transmembrane region" description="Helical" evidence="2">
    <location>
        <begin position="87"/>
        <end position="110"/>
    </location>
</feature>
<dbReference type="OrthoDB" id="231513at2"/>
<protein>
    <submittedName>
        <fullName evidence="4">Transglutaminase-like superfamily protein</fullName>
    </submittedName>
</protein>
<proteinExistence type="predicted"/>
<keyword evidence="2" id="KW-1133">Transmembrane helix</keyword>
<dbReference type="SUPFAM" id="SSF54001">
    <property type="entry name" value="Cysteine proteinases"/>
    <property type="match status" value="1"/>
</dbReference>